<dbReference type="AlphaFoldDB" id="A0AB39MQB4"/>
<evidence type="ECO:0000256" key="1">
    <source>
        <dbReference type="SAM" id="MobiDB-lite"/>
    </source>
</evidence>
<gene>
    <name evidence="2" type="ORF">AB5J58_48235</name>
</gene>
<reference evidence="2" key="1">
    <citation type="submission" date="2024-07" db="EMBL/GenBank/DDBJ databases">
        <authorList>
            <person name="Yu S.T."/>
        </authorList>
    </citation>
    <scope>NUCLEOTIDE SEQUENCE</scope>
    <source>
        <strain evidence="2">R08</strain>
    </source>
</reference>
<dbReference type="Pfam" id="PF19534">
    <property type="entry name" value="DUF6059"/>
    <property type="match status" value="1"/>
</dbReference>
<dbReference type="RefSeq" id="WP_352113910.1">
    <property type="nucleotide sequence ID" value="NZ_CP163431.1"/>
</dbReference>
<feature type="compositionally biased region" description="Low complexity" evidence="1">
    <location>
        <begin position="36"/>
        <end position="49"/>
    </location>
</feature>
<name>A0AB39MQB4_9ACTN</name>
<sequence>MGRVPRGGRRALADYVVRRLWLSLVAFGASYEPLAQQAAQPGRRPVQRPGGPPPAHPERLREDVALSEQEVRILRELWPAGYAGHRAPDRRA</sequence>
<feature type="region of interest" description="Disordered" evidence="1">
    <location>
        <begin position="36"/>
        <end position="61"/>
    </location>
</feature>
<dbReference type="InterPro" id="IPR045701">
    <property type="entry name" value="DUF6059"/>
</dbReference>
<evidence type="ECO:0000313" key="2">
    <source>
        <dbReference type="EMBL" id="XDQ07496.1"/>
    </source>
</evidence>
<proteinExistence type="predicted"/>
<organism evidence="2">
    <name type="scientific">Streptomyces sp. R08</name>
    <dbReference type="NCBI Taxonomy" id="3238624"/>
    <lineage>
        <taxon>Bacteria</taxon>
        <taxon>Bacillati</taxon>
        <taxon>Actinomycetota</taxon>
        <taxon>Actinomycetes</taxon>
        <taxon>Kitasatosporales</taxon>
        <taxon>Streptomycetaceae</taxon>
        <taxon>Streptomyces</taxon>
    </lineage>
</organism>
<dbReference type="EMBL" id="CP163431">
    <property type="protein sequence ID" value="XDQ07496.1"/>
    <property type="molecule type" value="Genomic_DNA"/>
</dbReference>
<accession>A0AB39MQB4</accession>
<protein>
    <submittedName>
        <fullName evidence="2">DUF6059 family protein</fullName>
    </submittedName>
</protein>